<evidence type="ECO:0000313" key="2">
    <source>
        <dbReference type="EMBL" id="VFD35810.1"/>
    </source>
</evidence>
<proteinExistence type="predicted"/>
<name>A0AB74QGZ7_CLODI</name>
<dbReference type="Gene3D" id="3.10.20.480">
    <property type="entry name" value="Antirestriction protein ArdA, domain 1"/>
    <property type="match status" value="2"/>
</dbReference>
<dbReference type="InterPro" id="IPR050336">
    <property type="entry name" value="Chromosome_partition/occlusion"/>
</dbReference>
<dbReference type="InterPro" id="IPR009899">
    <property type="entry name" value="ArdA"/>
</dbReference>
<comment type="caution">
    <text evidence="2">The sequence shown here is derived from an EMBL/GenBank/DDBJ whole genome shotgun (WGS) entry which is preliminary data.</text>
</comment>
<dbReference type="PANTHER" id="PTHR33375">
    <property type="entry name" value="CHROMOSOME-PARTITIONING PROTEIN PARB-RELATED"/>
    <property type="match status" value="1"/>
</dbReference>
<dbReference type="PANTHER" id="PTHR33375:SF1">
    <property type="entry name" value="CHROMOSOME-PARTITIONING PROTEIN PARB-RELATED"/>
    <property type="match status" value="1"/>
</dbReference>
<dbReference type="Gene3D" id="1.10.10.2830">
    <property type="match status" value="1"/>
</dbReference>
<dbReference type="InterPro" id="IPR036086">
    <property type="entry name" value="ParB/Sulfiredoxin_sf"/>
</dbReference>
<dbReference type="Pfam" id="PF07275">
    <property type="entry name" value="ArdA"/>
    <property type="match status" value="1"/>
</dbReference>
<reference evidence="2 3" key="1">
    <citation type="submission" date="2019-02" db="EMBL/GenBank/DDBJ databases">
        <authorList>
            <consortium name="Pathogen Informatics"/>
        </authorList>
    </citation>
    <scope>NUCLEOTIDE SEQUENCE [LARGE SCALE GENOMIC DNA]</scope>
    <source>
        <strain evidence="3">clo34</strain>
    </source>
</reference>
<dbReference type="Proteomes" id="UP000411588">
    <property type="component" value="Unassembled WGS sequence"/>
</dbReference>
<feature type="coiled-coil region" evidence="1">
    <location>
        <begin position="386"/>
        <end position="557"/>
    </location>
</feature>
<evidence type="ECO:0000256" key="1">
    <source>
        <dbReference type="SAM" id="Coils"/>
    </source>
</evidence>
<keyword evidence="1" id="KW-0175">Coiled coil</keyword>
<protein>
    <submittedName>
        <fullName evidence="2">ParB protein</fullName>
    </submittedName>
</protein>
<dbReference type="Gene3D" id="3.90.1530.10">
    <property type="entry name" value="Conserved hypothetical protein from pyrococcus furiosus pfu- 392566-001, ParB domain"/>
    <property type="match status" value="1"/>
</dbReference>
<gene>
    <name evidence="2" type="primary">parB_2</name>
    <name evidence="2" type="ORF">SAMEA1402399_03707</name>
</gene>
<dbReference type="EMBL" id="CAADAN010000019">
    <property type="protein sequence ID" value="VFD35810.1"/>
    <property type="molecule type" value="Genomic_DNA"/>
</dbReference>
<dbReference type="SUPFAM" id="SSF110849">
    <property type="entry name" value="ParB/Sulfiredoxin"/>
    <property type="match status" value="2"/>
</dbReference>
<sequence length="621" mass="72923">MAKNFMKNNAVTKLENIKNEVQKSELKEQEQFKIEYIHIDDIVPSKKNFYSIDDESISELADSILEVGLLHNLLVRPNIKVFEMILRVYIADLEAYENGKLIGKWLRLPEDEEKIEKILKGMGNKYFIKDYITNIEGLDIEGKGINELNELAKNNQHKKEFEMMLKIEVSNLDTYENANECTSKWIDLPSKEETIKEALEYVGDRYFISDYVTNLNIKGLEDKKISELNELAKNLIDGLEYEKYELLSGERRYRAHKRLVELGYKKFQLIPCQVMSLDDVDAEIALISANAHNRPLTDYEKLKETQKLIDLHKLKKANGEKVTGIHNAVSEKLKLKPTQTKRYVTMAKNLIPELEKMLELEKLSVSNASIFSALSKENQRALYQSLKDKDDMLEITKKEAEDLKNRYKDLEEEKNIIEKSYIDKIEQLTKEKELKEKELKEATNGINEKIEMIKKEMETKIKVKTDGEIGEYLEEIEQLEKEKKELEIRHKEIKEEQEIKLEKIKEEQQELVLKAREEVKLKAEHILQDFEEDKKRLKEENEKIKLENEKLKKVLDSKDFDDREKKAIYETKITLTKLKSDVIRVTSLMKNIPSDEEILKDIESLQRLFKTLESTIEIHAK</sequence>
<dbReference type="AlphaFoldDB" id="A0AB74QGZ7"/>
<dbReference type="GO" id="GO:0007059">
    <property type="term" value="P:chromosome segregation"/>
    <property type="evidence" value="ECO:0007669"/>
    <property type="project" value="TreeGrafter"/>
</dbReference>
<dbReference type="InterPro" id="IPR041895">
    <property type="entry name" value="ArdA_dom1"/>
</dbReference>
<evidence type="ECO:0000313" key="3">
    <source>
        <dbReference type="Proteomes" id="UP000411588"/>
    </source>
</evidence>
<dbReference type="GO" id="GO:0005694">
    <property type="term" value="C:chromosome"/>
    <property type="evidence" value="ECO:0007669"/>
    <property type="project" value="TreeGrafter"/>
</dbReference>
<accession>A0AB74QGZ7</accession>
<dbReference type="RefSeq" id="WP_096269260.1">
    <property type="nucleotide sequence ID" value="NZ_BDSN01000032.1"/>
</dbReference>
<organism evidence="2 3">
    <name type="scientific">Clostridioides difficile</name>
    <name type="common">Peptoclostridium difficile</name>
    <dbReference type="NCBI Taxonomy" id="1496"/>
    <lineage>
        <taxon>Bacteria</taxon>
        <taxon>Bacillati</taxon>
        <taxon>Bacillota</taxon>
        <taxon>Clostridia</taxon>
        <taxon>Peptostreptococcales</taxon>
        <taxon>Peptostreptococcaceae</taxon>
        <taxon>Clostridioides</taxon>
    </lineage>
</organism>